<evidence type="ECO:0000256" key="1">
    <source>
        <dbReference type="SAM" id="MobiDB-lite"/>
    </source>
</evidence>
<dbReference type="AlphaFoldDB" id="A0AA36NFP2"/>
<proteinExistence type="predicted"/>
<name>A0AA36NFP2_9DINO</name>
<feature type="region of interest" description="Disordered" evidence="1">
    <location>
        <begin position="229"/>
        <end position="248"/>
    </location>
</feature>
<feature type="region of interest" description="Disordered" evidence="1">
    <location>
        <begin position="101"/>
        <end position="142"/>
    </location>
</feature>
<feature type="compositionally biased region" description="Basic and acidic residues" evidence="1">
    <location>
        <begin position="230"/>
        <end position="244"/>
    </location>
</feature>
<comment type="caution">
    <text evidence="2">The sequence shown here is derived from an EMBL/GenBank/DDBJ whole genome shotgun (WGS) entry which is preliminary data.</text>
</comment>
<evidence type="ECO:0000313" key="2">
    <source>
        <dbReference type="EMBL" id="CAJ1400373.1"/>
    </source>
</evidence>
<sequence>MPHLGAINLMADSRSRPQLSLLMLRGRSVEVMATPCNIRLGGAVGLVVQGASSCRIDKGGRGLPVGATTMSRNPQTLRAGRNVVADEAPKARGITAPRVLPKAPLEPKDNTTAVTKDEQREASASGAENSTQERMALSSDRGQVRAVNFTGKGGGALKNNSPRGLAEPAHAFPTCGLQAAAISGNHDSALAAGSSRASLDQRLRRSNMPPIAGPQSREHRNEQAILSRTTGRESRMRNPRRTVEGHMSASGAEIPTLALSDRKLHPLKGATIVSSSMQHTTEMAPRARGLDGPGMEIQEGGLPSAKRASSFGVRRPKLTQPGSLSNSNKRLIGEETNRKGAQRSAPSARRGSSKAERVHGKLQARTRATGRRTMAEAADTGDLLPQGGDS</sequence>
<evidence type="ECO:0000313" key="3">
    <source>
        <dbReference type="Proteomes" id="UP001178507"/>
    </source>
</evidence>
<dbReference type="Proteomes" id="UP001178507">
    <property type="component" value="Unassembled WGS sequence"/>
</dbReference>
<feature type="compositionally biased region" description="Basic residues" evidence="1">
    <location>
        <begin position="360"/>
        <end position="370"/>
    </location>
</feature>
<keyword evidence="3" id="KW-1185">Reference proteome</keyword>
<accession>A0AA36NFP2</accession>
<feature type="compositionally biased region" description="Basic and acidic residues" evidence="1">
    <location>
        <begin position="105"/>
        <end position="121"/>
    </location>
</feature>
<protein>
    <submittedName>
        <fullName evidence="2">Uncharacterized protein</fullName>
    </submittedName>
</protein>
<feature type="region of interest" description="Disordered" evidence="1">
    <location>
        <begin position="276"/>
        <end position="390"/>
    </location>
</feature>
<organism evidence="2 3">
    <name type="scientific">Effrenium voratum</name>
    <dbReference type="NCBI Taxonomy" id="2562239"/>
    <lineage>
        <taxon>Eukaryota</taxon>
        <taxon>Sar</taxon>
        <taxon>Alveolata</taxon>
        <taxon>Dinophyceae</taxon>
        <taxon>Suessiales</taxon>
        <taxon>Symbiodiniaceae</taxon>
        <taxon>Effrenium</taxon>
    </lineage>
</organism>
<gene>
    <name evidence="2" type="ORF">EVOR1521_LOCUS23717</name>
</gene>
<reference evidence="2" key="1">
    <citation type="submission" date="2023-08" db="EMBL/GenBank/DDBJ databases">
        <authorList>
            <person name="Chen Y."/>
            <person name="Shah S."/>
            <person name="Dougan E. K."/>
            <person name="Thang M."/>
            <person name="Chan C."/>
        </authorList>
    </citation>
    <scope>NUCLEOTIDE SEQUENCE</scope>
</reference>
<feature type="compositionally biased region" description="Polar residues" evidence="1">
    <location>
        <begin position="320"/>
        <end position="329"/>
    </location>
</feature>
<dbReference type="EMBL" id="CAUJNA010003369">
    <property type="protein sequence ID" value="CAJ1400373.1"/>
    <property type="molecule type" value="Genomic_DNA"/>
</dbReference>